<evidence type="ECO:0000256" key="1">
    <source>
        <dbReference type="ARBA" id="ARBA00004123"/>
    </source>
</evidence>
<evidence type="ECO:0000256" key="2">
    <source>
        <dbReference type="ARBA" id="ARBA00022737"/>
    </source>
</evidence>
<evidence type="ECO:0000256" key="5">
    <source>
        <dbReference type="ARBA" id="ARBA00023163"/>
    </source>
</evidence>
<keyword evidence="11" id="KW-1185">Reference proteome</keyword>
<keyword evidence="4" id="KW-0238">DNA-binding</keyword>
<dbReference type="EMBL" id="SPHZ02000011">
    <property type="protein sequence ID" value="KAF0892241.1"/>
    <property type="molecule type" value="Genomic_DNA"/>
</dbReference>
<evidence type="ECO:0000256" key="3">
    <source>
        <dbReference type="ARBA" id="ARBA00023015"/>
    </source>
</evidence>
<evidence type="ECO:0000256" key="6">
    <source>
        <dbReference type="ARBA" id="ARBA00023242"/>
    </source>
</evidence>
<comment type="caution">
    <text evidence="10">The sequence shown here is derived from an EMBL/GenBank/DDBJ whole genome shotgun (WGS) entry which is preliminary data.</text>
</comment>
<dbReference type="GO" id="GO:0005634">
    <property type="term" value="C:nucleus"/>
    <property type="evidence" value="ECO:0007669"/>
    <property type="project" value="UniProtKB-SubCell"/>
</dbReference>
<gene>
    <name evidence="10" type="ORF">E2562_014826</name>
</gene>
<dbReference type="PROSITE" id="PS50090">
    <property type="entry name" value="MYB_LIKE"/>
    <property type="match status" value="2"/>
</dbReference>
<sequence>MGKGRAPCCAKVGLNKGSWTPEEDMRLVAYIQKYGHANWRALPKEAGLLRCGKSCRLRWINYLRPDLKRGNFTAEEEETIIKLHGLLGNKWSKIASCLPGRTDNEIKNVWNTHLKKRVSPEQKKGGGKSKKKTTCTDVLVPSPSPSASTTTTNCSSGDSAGEQSNTSKEEEETDKIEIPMLDPCIFDFDMMVDPFTEQYCPAVTSSPTSPCSSTSPVCARGVDPLLDLPEIVDLGPELWSIIDGNGGGCTEAPPPVWSNAAAPACQANATVATTSQQEAAAKEWWLEDLEQELGLWGPTDDYHCHPGPQGQPGRVDPPSAVVEDPLSCYFQAGPTAATWQAPEPSAVITKASSSSSSLSRAAEARPVSCEGAGEDDVFDLDPPWVAPAEAESRLEKAVMALAAARLSPCSTEEKREEEEDEIRDNRQRQEDEV</sequence>
<feature type="compositionally biased region" description="Basic and acidic residues" evidence="7">
    <location>
        <begin position="423"/>
        <end position="433"/>
    </location>
</feature>
<keyword evidence="6" id="KW-0539">Nucleus</keyword>
<evidence type="ECO:0000256" key="4">
    <source>
        <dbReference type="ARBA" id="ARBA00023125"/>
    </source>
</evidence>
<dbReference type="Pfam" id="PF00249">
    <property type="entry name" value="Myb_DNA-binding"/>
    <property type="match status" value="2"/>
</dbReference>
<organism evidence="10 11">
    <name type="scientific">Oryza meyeriana var. granulata</name>
    <dbReference type="NCBI Taxonomy" id="110450"/>
    <lineage>
        <taxon>Eukaryota</taxon>
        <taxon>Viridiplantae</taxon>
        <taxon>Streptophyta</taxon>
        <taxon>Embryophyta</taxon>
        <taxon>Tracheophyta</taxon>
        <taxon>Spermatophyta</taxon>
        <taxon>Magnoliopsida</taxon>
        <taxon>Liliopsida</taxon>
        <taxon>Poales</taxon>
        <taxon>Poaceae</taxon>
        <taxon>BOP clade</taxon>
        <taxon>Oryzoideae</taxon>
        <taxon>Oryzeae</taxon>
        <taxon>Oryzinae</taxon>
        <taxon>Oryza</taxon>
        <taxon>Oryza meyeriana</taxon>
    </lineage>
</organism>
<dbReference type="GO" id="GO:0003677">
    <property type="term" value="F:DNA binding"/>
    <property type="evidence" value="ECO:0007669"/>
    <property type="project" value="UniProtKB-KW"/>
</dbReference>
<evidence type="ECO:0000259" key="8">
    <source>
        <dbReference type="PROSITE" id="PS50090"/>
    </source>
</evidence>
<dbReference type="InterPro" id="IPR015495">
    <property type="entry name" value="Myb_TF_plants"/>
</dbReference>
<feature type="compositionally biased region" description="Low complexity" evidence="7">
    <location>
        <begin position="145"/>
        <end position="156"/>
    </location>
</feature>
<reference evidence="10 11" key="1">
    <citation type="submission" date="2019-11" db="EMBL/GenBank/DDBJ databases">
        <title>Whole genome sequence of Oryza granulata.</title>
        <authorList>
            <person name="Li W."/>
        </authorList>
    </citation>
    <scope>NUCLEOTIDE SEQUENCE [LARGE SCALE GENOMIC DNA]</scope>
    <source>
        <strain evidence="11">cv. Menghai</strain>
        <tissue evidence="10">Leaf</tissue>
    </source>
</reference>
<evidence type="ECO:0000259" key="9">
    <source>
        <dbReference type="PROSITE" id="PS51294"/>
    </source>
</evidence>
<feature type="domain" description="Myb-like" evidence="8">
    <location>
        <begin position="64"/>
        <end position="114"/>
    </location>
</feature>
<dbReference type="PANTHER" id="PTHR10641:SF1103">
    <property type="entry name" value="TRANSCRIPTION FACTOR MYB72"/>
    <property type="match status" value="1"/>
</dbReference>
<evidence type="ECO:0000256" key="7">
    <source>
        <dbReference type="SAM" id="MobiDB-lite"/>
    </source>
</evidence>
<dbReference type="PROSITE" id="PS51294">
    <property type="entry name" value="HTH_MYB"/>
    <property type="match status" value="2"/>
</dbReference>
<accession>A0A6G1BWQ6</accession>
<comment type="subcellular location">
    <subcellularLocation>
        <location evidence="1">Nucleus</location>
    </subcellularLocation>
</comment>
<dbReference type="InterPro" id="IPR009057">
    <property type="entry name" value="Homeodomain-like_sf"/>
</dbReference>
<protein>
    <submittedName>
        <fullName evidence="10">Uncharacterized protein</fullName>
    </submittedName>
</protein>
<keyword evidence="2" id="KW-0677">Repeat</keyword>
<name>A0A6G1BWQ6_9ORYZ</name>
<dbReference type="InterPro" id="IPR001005">
    <property type="entry name" value="SANT/Myb"/>
</dbReference>
<keyword evidence="5" id="KW-0804">Transcription</keyword>
<dbReference type="SUPFAM" id="SSF46689">
    <property type="entry name" value="Homeodomain-like"/>
    <property type="match status" value="1"/>
</dbReference>
<feature type="region of interest" description="Disordered" evidence="7">
    <location>
        <begin position="405"/>
        <end position="433"/>
    </location>
</feature>
<feature type="compositionally biased region" description="Polar residues" evidence="7">
    <location>
        <begin position="157"/>
        <end position="166"/>
    </location>
</feature>
<keyword evidence="3" id="KW-0805">Transcription regulation</keyword>
<dbReference type="PANTHER" id="PTHR10641">
    <property type="entry name" value="MYB FAMILY TRANSCRIPTION FACTOR"/>
    <property type="match status" value="1"/>
</dbReference>
<dbReference type="CDD" id="cd00167">
    <property type="entry name" value="SANT"/>
    <property type="match status" value="2"/>
</dbReference>
<dbReference type="AlphaFoldDB" id="A0A6G1BWQ6"/>
<dbReference type="FunFam" id="1.10.10.60:FF:000310">
    <property type="entry name" value="MYB transcription factor"/>
    <property type="match status" value="1"/>
</dbReference>
<dbReference type="SMART" id="SM00717">
    <property type="entry name" value="SANT"/>
    <property type="match status" value="2"/>
</dbReference>
<feature type="domain" description="HTH myb-type" evidence="9">
    <location>
        <begin position="64"/>
        <end position="118"/>
    </location>
</feature>
<feature type="region of interest" description="Disordered" evidence="7">
    <location>
        <begin position="353"/>
        <end position="376"/>
    </location>
</feature>
<dbReference type="InterPro" id="IPR017930">
    <property type="entry name" value="Myb_dom"/>
</dbReference>
<feature type="domain" description="HTH myb-type" evidence="9">
    <location>
        <begin position="11"/>
        <end position="63"/>
    </location>
</feature>
<feature type="domain" description="Myb-like" evidence="8">
    <location>
        <begin position="11"/>
        <end position="63"/>
    </location>
</feature>
<proteinExistence type="predicted"/>
<dbReference type="Gene3D" id="1.10.10.60">
    <property type="entry name" value="Homeodomain-like"/>
    <property type="match status" value="2"/>
</dbReference>
<feature type="region of interest" description="Disordered" evidence="7">
    <location>
        <begin position="113"/>
        <end position="175"/>
    </location>
</feature>
<evidence type="ECO:0000313" key="11">
    <source>
        <dbReference type="Proteomes" id="UP000479710"/>
    </source>
</evidence>
<evidence type="ECO:0000313" key="10">
    <source>
        <dbReference type="EMBL" id="KAF0892241.1"/>
    </source>
</evidence>
<dbReference type="OrthoDB" id="2143914at2759"/>
<dbReference type="Proteomes" id="UP000479710">
    <property type="component" value="Unassembled WGS sequence"/>
</dbReference>
<dbReference type="FunFam" id="1.10.10.60:FF:000001">
    <property type="entry name" value="MYB-related transcription factor"/>
    <property type="match status" value="1"/>
</dbReference>